<dbReference type="Gene3D" id="3.30.70.2060">
    <property type="match status" value="1"/>
</dbReference>
<dbReference type="GeneID" id="99507136"/>
<reference evidence="2 3" key="1">
    <citation type="submission" date="2018-08" db="EMBL/GenBank/DDBJ databases">
        <title>Draft genome sequence of Pseudoalteromonas donghaensis HJ51.</title>
        <authorList>
            <person name="Oh J."/>
            <person name="Roh D."/>
        </authorList>
    </citation>
    <scope>NUCLEOTIDE SEQUENCE [LARGE SCALE GENOMIC DNA]</scope>
    <source>
        <strain evidence="2 3">HJ51</strain>
        <plasmid evidence="2 3">unnamed1</plasmid>
    </source>
</reference>
<evidence type="ECO:0000313" key="2">
    <source>
        <dbReference type="EMBL" id="AXV66980.1"/>
    </source>
</evidence>
<geneLocation type="plasmid" evidence="2 3">
    <name>unnamed1</name>
</geneLocation>
<evidence type="ECO:0000256" key="1">
    <source>
        <dbReference type="SAM" id="SignalP"/>
    </source>
</evidence>
<dbReference type="PANTHER" id="PTHR41247">
    <property type="entry name" value="HTH-TYPE TRANSCRIPTIONAL REPRESSOR YCNK"/>
    <property type="match status" value="1"/>
</dbReference>
<dbReference type="KEGG" id="pdj:D0907_16770"/>
<name>A0AAD0S2M0_9GAMM</name>
<dbReference type="Proteomes" id="UP000264605">
    <property type="component" value="Plasmid unnamed1"/>
</dbReference>
<dbReference type="RefSeq" id="WP_118844858.1">
    <property type="nucleotide sequence ID" value="NZ_CP032091.1"/>
</dbReference>
<keyword evidence="1" id="KW-0732">Signal</keyword>
<feature type="chain" id="PRO_5041898553" evidence="1">
    <location>
        <begin position="21"/>
        <end position="171"/>
    </location>
</feature>
<keyword evidence="2" id="KW-0614">Plasmid</keyword>
<dbReference type="SUPFAM" id="SSF160387">
    <property type="entry name" value="NosL/MerB-like"/>
    <property type="match status" value="1"/>
</dbReference>
<gene>
    <name evidence="2" type="ORF">D0907_16770</name>
</gene>
<dbReference type="Gene3D" id="3.30.70.2050">
    <property type="match status" value="1"/>
</dbReference>
<dbReference type="AlphaFoldDB" id="A0AAD0S2M0"/>
<proteinExistence type="predicted"/>
<sequence length="171" mass="19071">MNVKTLLPILPLLFMLCACGESEIKQTPSQAVAIEATDECHLCGMLISEFPGPKAELLQTDTSSSSGKKIHKFCSTRDMFSYYLEPENTRNVSDIFVHDMSKTPWHKPADNYFINARKAWYVAGSSQQGAMGNTLASFATEQDAINFQNEFGGHVIRFEDITHAILMPAHH</sequence>
<feature type="signal peptide" evidence="1">
    <location>
        <begin position="1"/>
        <end position="20"/>
    </location>
</feature>
<protein>
    <submittedName>
        <fullName evidence="2">Nitrous oxide reductase accessory protein NosL</fullName>
    </submittedName>
</protein>
<accession>A0AAD0S2M0</accession>
<dbReference type="Pfam" id="PF05573">
    <property type="entry name" value="NosL"/>
    <property type="match status" value="1"/>
</dbReference>
<evidence type="ECO:0000313" key="3">
    <source>
        <dbReference type="Proteomes" id="UP000264605"/>
    </source>
</evidence>
<dbReference type="PROSITE" id="PS51257">
    <property type="entry name" value="PROKAR_LIPOPROTEIN"/>
    <property type="match status" value="1"/>
</dbReference>
<dbReference type="PANTHER" id="PTHR41247:SF1">
    <property type="entry name" value="HTH-TYPE TRANSCRIPTIONAL REPRESSOR YCNK"/>
    <property type="match status" value="1"/>
</dbReference>
<organism evidence="2 3">
    <name type="scientific">Pseudoalteromonas lipolytica</name>
    <dbReference type="NCBI Taxonomy" id="570156"/>
    <lineage>
        <taxon>Bacteria</taxon>
        <taxon>Pseudomonadati</taxon>
        <taxon>Pseudomonadota</taxon>
        <taxon>Gammaproteobacteria</taxon>
        <taxon>Alteromonadales</taxon>
        <taxon>Pseudoalteromonadaceae</taxon>
        <taxon>Pseudoalteromonas</taxon>
    </lineage>
</organism>
<dbReference type="EMBL" id="CP032091">
    <property type="protein sequence ID" value="AXV66980.1"/>
    <property type="molecule type" value="Genomic_DNA"/>
</dbReference>
<dbReference type="InterPro" id="IPR008719">
    <property type="entry name" value="N2O_reductase_NosL"/>
</dbReference>